<keyword evidence="2" id="KW-1185">Reference proteome</keyword>
<dbReference type="WBParaSite" id="scf7180000422277.g8692">
    <property type="protein sequence ID" value="scf7180000422277.g8692"/>
    <property type="gene ID" value="scf7180000422277.g8692"/>
</dbReference>
<evidence type="ECO:0000313" key="3">
    <source>
        <dbReference type="WBParaSite" id="scf7180000422277.g8692"/>
    </source>
</evidence>
<dbReference type="Proteomes" id="UP000887560">
    <property type="component" value="Unplaced"/>
</dbReference>
<dbReference type="AlphaFoldDB" id="A0A915NWW9"/>
<feature type="region of interest" description="Disordered" evidence="1">
    <location>
        <begin position="1"/>
        <end position="23"/>
    </location>
</feature>
<proteinExistence type="predicted"/>
<sequence>MEELNNNEGKSKRKSTKKNLNNDGKATEFFSAIDDELTENSENKISEVEENTKPVAPKAKPMHLKNKLGLVGTTTEREGGFCEINKATKFLFCRKTCLCIGAN</sequence>
<evidence type="ECO:0000256" key="1">
    <source>
        <dbReference type="SAM" id="MobiDB-lite"/>
    </source>
</evidence>
<protein>
    <submittedName>
        <fullName evidence="3">Uncharacterized protein</fullName>
    </submittedName>
</protein>
<evidence type="ECO:0000313" key="2">
    <source>
        <dbReference type="Proteomes" id="UP000887560"/>
    </source>
</evidence>
<organism evidence="2 3">
    <name type="scientific">Meloidogyne floridensis</name>
    <dbReference type="NCBI Taxonomy" id="298350"/>
    <lineage>
        <taxon>Eukaryota</taxon>
        <taxon>Metazoa</taxon>
        <taxon>Ecdysozoa</taxon>
        <taxon>Nematoda</taxon>
        <taxon>Chromadorea</taxon>
        <taxon>Rhabditida</taxon>
        <taxon>Tylenchina</taxon>
        <taxon>Tylenchomorpha</taxon>
        <taxon>Tylenchoidea</taxon>
        <taxon>Meloidogynidae</taxon>
        <taxon>Meloidogyninae</taxon>
        <taxon>Meloidogyne</taxon>
    </lineage>
</organism>
<reference evidence="3" key="1">
    <citation type="submission" date="2022-11" db="UniProtKB">
        <authorList>
            <consortium name="WormBaseParasite"/>
        </authorList>
    </citation>
    <scope>IDENTIFICATION</scope>
</reference>
<accession>A0A915NWW9</accession>
<name>A0A915NWW9_9BILA</name>